<keyword evidence="6" id="KW-0732">Signal</keyword>
<keyword evidence="3 4" id="KW-0274">FAD</keyword>
<feature type="domain" description="Glucose-methanol-choline oxidoreductase N-terminal" evidence="8">
    <location>
        <begin position="307"/>
        <end position="321"/>
    </location>
</feature>
<keyword evidence="10" id="KW-1185">Reference proteome</keyword>
<evidence type="ECO:0000313" key="10">
    <source>
        <dbReference type="Proteomes" id="UP001321749"/>
    </source>
</evidence>
<dbReference type="Gene3D" id="3.30.560.10">
    <property type="entry name" value="Glucose Oxidase, domain 3"/>
    <property type="match status" value="1"/>
</dbReference>
<evidence type="ECO:0000313" key="9">
    <source>
        <dbReference type="EMBL" id="KAK4463071.1"/>
    </source>
</evidence>
<comment type="similarity">
    <text evidence="1 4">Belongs to the GMC oxidoreductase family.</text>
</comment>
<protein>
    <submittedName>
        <fullName evidence="9">Dehydrogenase citC</fullName>
    </submittedName>
</protein>
<dbReference type="GO" id="GO:0016614">
    <property type="term" value="F:oxidoreductase activity, acting on CH-OH group of donors"/>
    <property type="evidence" value="ECO:0007669"/>
    <property type="project" value="InterPro"/>
</dbReference>
<dbReference type="PANTHER" id="PTHR11552:SF115">
    <property type="entry name" value="DEHYDROGENASE XPTC-RELATED"/>
    <property type="match status" value="1"/>
</dbReference>
<feature type="binding site" evidence="3">
    <location>
        <position position="133"/>
    </location>
    <ligand>
        <name>FAD</name>
        <dbReference type="ChEBI" id="CHEBI:57692"/>
    </ligand>
</feature>
<reference evidence="9" key="1">
    <citation type="journal article" date="2023" name="Mol. Phylogenet. Evol.">
        <title>Genome-scale phylogeny and comparative genomics of the fungal order Sordariales.</title>
        <authorList>
            <person name="Hensen N."/>
            <person name="Bonometti L."/>
            <person name="Westerberg I."/>
            <person name="Brannstrom I.O."/>
            <person name="Guillou S."/>
            <person name="Cros-Aarteil S."/>
            <person name="Calhoun S."/>
            <person name="Haridas S."/>
            <person name="Kuo A."/>
            <person name="Mondo S."/>
            <person name="Pangilinan J."/>
            <person name="Riley R."/>
            <person name="LaButti K."/>
            <person name="Andreopoulos B."/>
            <person name="Lipzen A."/>
            <person name="Chen C."/>
            <person name="Yan M."/>
            <person name="Daum C."/>
            <person name="Ng V."/>
            <person name="Clum A."/>
            <person name="Steindorff A."/>
            <person name="Ohm R.A."/>
            <person name="Martin F."/>
            <person name="Silar P."/>
            <person name="Natvig D.O."/>
            <person name="Lalanne C."/>
            <person name="Gautier V."/>
            <person name="Ament-Velasquez S.L."/>
            <person name="Kruys A."/>
            <person name="Hutchinson M.I."/>
            <person name="Powell A.J."/>
            <person name="Barry K."/>
            <person name="Miller A.N."/>
            <person name="Grigoriev I.V."/>
            <person name="Debuchy R."/>
            <person name="Gladieux P."/>
            <person name="Hiltunen Thoren M."/>
            <person name="Johannesson H."/>
        </authorList>
    </citation>
    <scope>NUCLEOTIDE SEQUENCE</scope>
    <source>
        <strain evidence="9">PSN324</strain>
    </source>
</reference>
<sequence length="633" mass="66883">MRFSPLVAVFYGVSALAAPAPDTTADTTDGLDNLDSTASADDAAAKKPPTQGFDYIVIGGGTAGSALAARLSQGLPWAQILLIEAGPSAPGEERINIPGRKGSTIGTVYDWNFTTTAQPSVKNRVFPVTRGKVLGGSSALNLMSWDRASAPEYDAWGALGNPGWSWSAMIAAMKKVETFTPSPHYGSQGVGTSGPIKTVINRIIPAHQDTWIPTMNSLGVPLNLESLGGNPLGVMYQPSNIDSAIYNRSYAANGYLAESGSNLHIMTGTRVAKINLGKAGQLKAATGVTLEDGTVIAAWEEVVLSAGSIQSPGLLELSGIGASSVLAAAGIPQQIDLPGVGENLQDHIRIQTSYQLKDNYTSFDKLRYDTAFANEQLALWRANQVSLYDYTGSGYSFMNWDQVAGANATAMRELAQQAVGTCGSVVEQKKLSYLSNPAVPQLEVIFSDGYTGVKGYPAPGAPQYGKGFFSLIAAVMHPLSRGTVHVQSSNVNINPVINPNYLSNEHDIQAAIAAVKHTRKIANTAPMSDIWVAEYEPGLAAVPATNNDAQWRDFVLNTTLSIYHPVGTCAMLPRADGGVVDSSLKVYGTQNLRVVDASVMPVLISGHIQTAVYGIAEKAADMIVSYGNAKRAK</sequence>
<dbReference type="EMBL" id="MU864964">
    <property type="protein sequence ID" value="KAK4463071.1"/>
    <property type="molecule type" value="Genomic_DNA"/>
</dbReference>
<dbReference type="PANTHER" id="PTHR11552">
    <property type="entry name" value="GLUCOSE-METHANOL-CHOLINE GMC OXIDOREDUCTASE"/>
    <property type="match status" value="1"/>
</dbReference>
<dbReference type="Gene3D" id="3.50.50.60">
    <property type="entry name" value="FAD/NAD(P)-binding domain"/>
    <property type="match status" value="1"/>
</dbReference>
<evidence type="ECO:0000256" key="2">
    <source>
        <dbReference type="PIRSR" id="PIRSR000137-1"/>
    </source>
</evidence>
<feature type="active site" description="Proton acceptor" evidence="2">
    <location>
        <position position="607"/>
    </location>
</feature>
<evidence type="ECO:0000256" key="6">
    <source>
        <dbReference type="SAM" id="SignalP"/>
    </source>
</evidence>
<proteinExistence type="inferred from homology"/>
<dbReference type="InterPro" id="IPR007867">
    <property type="entry name" value="GMC_OxRtase_C"/>
</dbReference>
<dbReference type="PIRSF" id="PIRSF000137">
    <property type="entry name" value="Alcohol_oxidase"/>
    <property type="match status" value="1"/>
</dbReference>
<dbReference type="InterPro" id="IPR000172">
    <property type="entry name" value="GMC_OxRdtase_N"/>
</dbReference>
<feature type="active site" description="Proton donor" evidence="2">
    <location>
        <position position="564"/>
    </location>
</feature>
<dbReference type="Pfam" id="PF05199">
    <property type="entry name" value="GMC_oxred_C"/>
    <property type="match status" value="1"/>
</dbReference>
<feature type="signal peptide" evidence="6">
    <location>
        <begin position="1"/>
        <end position="25"/>
    </location>
</feature>
<evidence type="ECO:0000256" key="3">
    <source>
        <dbReference type="PIRSR" id="PIRSR000137-2"/>
    </source>
</evidence>
<accession>A0AAV9HVG2</accession>
<dbReference type="InterPro" id="IPR012132">
    <property type="entry name" value="GMC_OxRdtase"/>
</dbReference>
<reference evidence="9" key="2">
    <citation type="submission" date="2023-06" db="EMBL/GenBank/DDBJ databases">
        <authorList>
            <consortium name="Lawrence Berkeley National Laboratory"/>
            <person name="Mondo S.J."/>
            <person name="Hensen N."/>
            <person name="Bonometti L."/>
            <person name="Westerberg I."/>
            <person name="Brannstrom I.O."/>
            <person name="Guillou S."/>
            <person name="Cros-Aarteil S."/>
            <person name="Calhoun S."/>
            <person name="Haridas S."/>
            <person name="Kuo A."/>
            <person name="Pangilinan J."/>
            <person name="Riley R."/>
            <person name="Labutti K."/>
            <person name="Andreopoulos B."/>
            <person name="Lipzen A."/>
            <person name="Chen C."/>
            <person name="Yanf M."/>
            <person name="Daum C."/>
            <person name="Ng V."/>
            <person name="Clum A."/>
            <person name="Steindorff A."/>
            <person name="Ohm R."/>
            <person name="Martin F."/>
            <person name="Silar P."/>
            <person name="Natvig D."/>
            <person name="Lalanne C."/>
            <person name="Gautier V."/>
            <person name="Ament-Velasquez S.L."/>
            <person name="Kruys A."/>
            <person name="Hutchinson M.I."/>
            <person name="Powell A.J."/>
            <person name="Barry K."/>
            <person name="Miller A.N."/>
            <person name="Grigoriev I.V."/>
            <person name="Debuchy R."/>
            <person name="Gladieux P."/>
            <person name="Thoren M.H."/>
            <person name="Johannesson H."/>
        </authorList>
    </citation>
    <scope>NUCLEOTIDE SEQUENCE</scope>
    <source>
        <strain evidence="9">PSN324</strain>
    </source>
</reference>
<feature type="region of interest" description="Disordered" evidence="5">
    <location>
        <begin position="22"/>
        <end position="46"/>
    </location>
</feature>
<comment type="caution">
    <text evidence="9">The sequence shown here is derived from an EMBL/GenBank/DDBJ whole genome shotgun (WGS) entry which is preliminary data.</text>
</comment>
<comment type="cofactor">
    <cofactor evidence="3">
        <name>FAD</name>
        <dbReference type="ChEBI" id="CHEBI:57692"/>
    </cofactor>
</comment>
<dbReference type="PROSITE" id="PS00624">
    <property type="entry name" value="GMC_OXRED_2"/>
    <property type="match status" value="1"/>
</dbReference>
<dbReference type="SUPFAM" id="SSF51905">
    <property type="entry name" value="FAD/NAD(P)-binding domain"/>
    <property type="match status" value="1"/>
</dbReference>
<dbReference type="InterPro" id="IPR036188">
    <property type="entry name" value="FAD/NAD-bd_sf"/>
</dbReference>
<feature type="domain" description="Glucose-methanol-choline oxidoreductase N-terminal" evidence="7">
    <location>
        <begin position="131"/>
        <end position="154"/>
    </location>
</feature>
<evidence type="ECO:0000259" key="7">
    <source>
        <dbReference type="PROSITE" id="PS00623"/>
    </source>
</evidence>
<dbReference type="PROSITE" id="PS00623">
    <property type="entry name" value="GMC_OXRED_1"/>
    <property type="match status" value="1"/>
</dbReference>
<dbReference type="Pfam" id="PF00732">
    <property type="entry name" value="GMC_oxred_N"/>
    <property type="match status" value="1"/>
</dbReference>
<evidence type="ECO:0000256" key="5">
    <source>
        <dbReference type="SAM" id="MobiDB-lite"/>
    </source>
</evidence>
<evidence type="ECO:0000256" key="4">
    <source>
        <dbReference type="RuleBase" id="RU003968"/>
    </source>
</evidence>
<feature type="binding site" evidence="3">
    <location>
        <position position="271"/>
    </location>
    <ligand>
        <name>FAD</name>
        <dbReference type="ChEBI" id="CHEBI:57692"/>
    </ligand>
</feature>
<evidence type="ECO:0000259" key="8">
    <source>
        <dbReference type="PROSITE" id="PS00624"/>
    </source>
</evidence>
<feature type="chain" id="PRO_5043843969" evidence="6">
    <location>
        <begin position="26"/>
        <end position="633"/>
    </location>
</feature>
<dbReference type="Proteomes" id="UP001321749">
    <property type="component" value="Unassembled WGS sequence"/>
</dbReference>
<dbReference type="SUPFAM" id="SSF54373">
    <property type="entry name" value="FAD-linked reductases, C-terminal domain"/>
    <property type="match status" value="1"/>
</dbReference>
<keyword evidence="4" id="KW-0285">Flavoprotein</keyword>
<dbReference type="GO" id="GO:0044550">
    <property type="term" value="P:secondary metabolite biosynthetic process"/>
    <property type="evidence" value="ECO:0007669"/>
    <property type="project" value="TreeGrafter"/>
</dbReference>
<gene>
    <name evidence="9" type="ORF">QBC42DRAFT_296352</name>
</gene>
<name>A0AAV9HVG2_9PEZI</name>
<organism evidence="9 10">
    <name type="scientific">Cladorrhinum samala</name>
    <dbReference type="NCBI Taxonomy" id="585594"/>
    <lineage>
        <taxon>Eukaryota</taxon>
        <taxon>Fungi</taxon>
        <taxon>Dikarya</taxon>
        <taxon>Ascomycota</taxon>
        <taxon>Pezizomycotina</taxon>
        <taxon>Sordariomycetes</taxon>
        <taxon>Sordariomycetidae</taxon>
        <taxon>Sordariales</taxon>
        <taxon>Podosporaceae</taxon>
        <taxon>Cladorrhinum</taxon>
    </lineage>
</organism>
<dbReference type="AlphaFoldDB" id="A0AAV9HVG2"/>
<evidence type="ECO:0000256" key="1">
    <source>
        <dbReference type="ARBA" id="ARBA00010790"/>
    </source>
</evidence>
<dbReference type="GO" id="GO:0050660">
    <property type="term" value="F:flavin adenine dinucleotide binding"/>
    <property type="evidence" value="ECO:0007669"/>
    <property type="project" value="InterPro"/>
</dbReference>